<dbReference type="SUPFAM" id="SSF110296">
    <property type="entry name" value="Oligoxyloglucan reducing end-specific cellobiohydrolase"/>
    <property type="match status" value="2"/>
</dbReference>
<accession>A0A6A4H8S6</accession>
<dbReference type="InterPro" id="IPR006581">
    <property type="entry name" value="VPS10"/>
</dbReference>
<dbReference type="PANTHER" id="PTHR12106">
    <property type="entry name" value="SORTILIN RELATED"/>
    <property type="match status" value="1"/>
</dbReference>
<feature type="domain" description="VPS10" evidence="9">
    <location>
        <begin position="718"/>
        <end position="1293"/>
    </location>
</feature>
<dbReference type="GO" id="GO:0006895">
    <property type="term" value="P:Golgi to endosome transport"/>
    <property type="evidence" value="ECO:0007669"/>
    <property type="project" value="TreeGrafter"/>
</dbReference>
<dbReference type="FunFam" id="3.30.60.270:FF:000005">
    <property type="entry name" value="Sortilin"/>
    <property type="match status" value="1"/>
</dbReference>
<dbReference type="EMBL" id="ML769546">
    <property type="protein sequence ID" value="KAE9394649.1"/>
    <property type="molecule type" value="Genomic_DNA"/>
</dbReference>
<dbReference type="PANTHER" id="PTHR12106:SF27">
    <property type="entry name" value="SORTILIN-RELATED RECEPTOR"/>
    <property type="match status" value="1"/>
</dbReference>
<evidence type="ECO:0000256" key="1">
    <source>
        <dbReference type="ARBA" id="ARBA00004370"/>
    </source>
</evidence>
<sequence>MISRRLATLLFSLAVYLVSLTVAQSPTHEITSFQSLPARLFFLRDTSTAIYHDVIEGIVYISQDEGKSWGPAAGIPQGEAVMVIEHPFDSAYAFALTMGTTHYRTEDRGKTWRSFDMPVPPALVARPLSFHSHPNKYGYILYQGTECRKVGWGTVCHDVTYYTKEAFSDLPTLLLSETSRCQFAHSTDEFKHEAHPDLIYCVAFDTSSNTGDHSLSSSLLFSSTDFFQSENKVEDLGIGKNARGVFALAIVAKYAVVALKDLSDGNNGEMHLYISVDTKNMGKGTVSSCFFSASQGEWDQRSIGTLFVSNSNGTFFVESLKDTNRNEMGFVDFEKLYGVDGVGIANVVANAEQVEGRGAPKLLKSVITFDDGSSWSPLKAPLYDADGGRVQCTPNNDDCTLHLHSVTEPHNFGPISSSPAPGFVMGVGSIGKTLLPYEDCDTFISTDAGLSWKMVRKQAYKYEFGDSGTVILAVNDKDGVDNVIYSLDMGVTWQTYDIGVKLRARALATVPDATSQKFILLGQASREDQDSRYGRYVVVLLDFAGIRTRQCSDNDFDSDFETWVARSGHSECLMGHKQRYIRRKSSANCFVGNKIDDPVQHDNCRCTDADYECDFNFVRNGNNQCIPAGPEPIAAGLCSSPNQMYKGSSGWRKIPGNTCTGGHKDDKVVKPCSNGDILRLLPYVAANSSVQLDLKTARSYIKTFEFPSEIAQYAYFMKSAFACYDNSVWQSSNEGYTWTQLMPDYQFVAFYHHPYSSDRAYLLTNGRKFFSTTNNGRSWDAREAPAPPNTFRAPVLQFQPIADDLIWTGNVDCGMGLFKNCHAEAWYTRNNGRKWDSIEKYVVNCAWALDTKLNADPTEILCESYQIKEGNQRFFSNNPLELIEGQGYYSRKKKLFDQVVGFTKFSEFLVVAEVSSSGRALELQVSLDGVNFAAGMFPPNMHPETHVCLHSARVLHWVLIPSIMTMSEPPSPYWGTILKSNSNGTYFVVSQENVNRDERGYVDFEKMIGLDGIALINIVANPFEATLSGRKTIASRITHNDGSTWKPLKPPTSRFARKIIRFLALYTSMVIRSVRPQGHVQQSLHHWSDHGCCRDGGFIWEEVHKGAHLWEFGDSVSIKVSTGEEYKFTDEKIRVRSIVTVPSDNKPEIYLDGQIWIKAVAIGRGVLKVEDPAHDDFELWSPSSDRAERCLFGRQTLYHRRLRDANCVVGEQRTEEAWIENNCAFIRSEFNYIRDANDECVLAPGTTPLPDDESCSDGEEYWYERTAYRKTSYSTCEGGSRPDRGASYACPEPGIGHHSIWFWLSVIFISFGLAGLVGMYYYRRGIARGKIRLPTDTEEGLGGDSSNLSTL</sequence>
<dbReference type="SMART" id="SM00602">
    <property type="entry name" value="VPS10"/>
    <property type="match status" value="2"/>
</dbReference>
<evidence type="ECO:0000256" key="4">
    <source>
        <dbReference type="ARBA" id="ARBA00022989"/>
    </source>
</evidence>
<dbReference type="GO" id="GO:0005829">
    <property type="term" value="C:cytosol"/>
    <property type="evidence" value="ECO:0007669"/>
    <property type="project" value="GOC"/>
</dbReference>
<dbReference type="Gene3D" id="2.10.70.80">
    <property type="match status" value="2"/>
</dbReference>
<feature type="transmembrane region" description="Helical" evidence="7">
    <location>
        <begin position="1300"/>
        <end position="1322"/>
    </location>
</feature>
<dbReference type="GO" id="GO:0016020">
    <property type="term" value="C:membrane"/>
    <property type="evidence" value="ECO:0007669"/>
    <property type="project" value="UniProtKB-SubCell"/>
</dbReference>
<dbReference type="GO" id="GO:0006623">
    <property type="term" value="P:protein targeting to vacuole"/>
    <property type="evidence" value="ECO:0007669"/>
    <property type="project" value="TreeGrafter"/>
</dbReference>
<dbReference type="Gene3D" id="3.30.60.270">
    <property type="match status" value="2"/>
</dbReference>
<feature type="signal peptide" evidence="8">
    <location>
        <begin position="1"/>
        <end position="23"/>
    </location>
</feature>
<evidence type="ECO:0000256" key="5">
    <source>
        <dbReference type="ARBA" id="ARBA00023136"/>
    </source>
</evidence>
<dbReference type="Pfam" id="PF15902">
    <property type="entry name" value="Sortilin-Vps10"/>
    <property type="match status" value="2"/>
</dbReference>
<dbReference type="GO" id="GO:0005794">
    <property type="term" value="C:Golgi apparatus"/>
    <property type="evidence" value="ECO:0007669"/>
    <property type="project" value="TreeGrafter"/>
</dbReference>
<organism evidence="10 11">
    <name type="scientific">Gymnopus androsaceus JB14</name>
    <dbReference type="NCBI Taxonomy" id="1447944"/>
    <lineage>
        <taxon>Eukaryota</taxon>
        <taxon>Fungi</taxon>
        <taxon>Dikarya</taxon>
        <taxon>Basidiomycota</taxon>
        <taxon>Agaricomycotina</taxon>
        <taxon>Agaricomycetes</taxon>
        <taxon>Agaricomycetidae</taxon>
        <taxon>Agaricales</taxon>
        <taxon>Marasmiineae</taxon>
        <taxon>Omphalotaceae</taxon>
        <taxon>Gymnopus</taxon>
    </lineage>
</organism>
<feature type="domain" description="VPS10" evidence="9">
    <location>
        <begin position="48"/>
        <end position="677"/>
    </location>
</feature>
<dbReference type="InterPro" id="IPR050310">
    <property type="entry name" value="VPS10-sortilin"/>
</dbReference>
<reference evidence="10" key="1">
    <citation type="journal article" date="2019" name="Environ. Microbiol.">
        <title>Fungal ecological strategies reflected in gene transcription - a case study of two litter decomposers.</title>
        <authorList>
            <person name="Barbi F."/>
            <person name="Kohler A."/>
            <person name="Barry K."/>
            <person name="Baskaran P."/>
            <person name="Daum C."/>
            <person name="Fauchery L."/>
            <person name="Ihrmark K."/>
            <person name="Kuo A."/>
            <person name="LaButti K."/>
            <person name="Lipzen A."/>
            <person name="Morin E."/>
            <person name="Grigoriev I.V."/>
            <person name="Henrissat B."/>
            <person name="Lindahl B."/>
            <person name="Martin F."/>
        </authorList>
    </citation>
    <scope>NUCLEOTIDE SEQUENCE</scope>
    <source>
        <strain evidence="10">JB14</strain>
    </source>
</reference>
<evidence type="ECO:0000256" key="6">
    <source>
        <dbReference type="ARBA" id="ARBA00023180"/>
    </source>
</evidence>
<dbReference type="Pfam" id="PF15901">
    <property type="entry name" value="Sortilin_C"/>
    <property type="match status" value="2"/>
</dbReference>
<evidence type="ECO:0000256" key="3">
    <source>
        <dbReference type="ARBA" id="ARBA00022737"/>
    </source>
</evidence>
<dbReference type="Proteomes" id="UP000799118">
    <property type="component" value="Unassembled WGS sequence"/>
</dbReference>
<dbReference type="InterPro" id="IPR031777">
    <property type="entry name" value="Sortilin_C"/>
</dbReference>
<feature type="chain" id="PRO_5025439019" evidence="8">
    <location>
        <begin position="24"/>
        <end position="1351"/>
    </location>
</feature>
<keyword evidence="6" id="KW-0325">Glycoprotein</keyword>
<keyword evidence="5 7" id="KW-0472">Membrane</keyword>
<dbReference type="InterPro" id="IPR015943">
    <property type="entry name" value="WD40/YVTN_repeat-like_dom_sf"/>
</dbReference>
<keyword evidence="11" id="KW-1185">Reference proteome</keyword>
<protein>
    <submittedName>
        <fullName evidence="10">Oligoxyloglucan reducing end-specific cellobiohydrolase</fullName>
    </submittedName>
</protein>
<evidence type="ECO:0000313" key="10">
    <source>
        <dbReference type="EMBL" id="KAE9394649.1"/>
    </source>
</evidence>
<dbReference type="InterPro" id="IPR031778">
    <property type="entry name" value="Sortilin_N"/>
</dbReference>
<proteinExistence type="predicted"/>
<keyword evidence="4 7" id="KW-1133">Transmembrane helix</keyword>
<keyword evidence="2 7" id="KW-0812">Transmembrane</keyword>
<gene>
    <name evidence="10" type="ORF">BT96DRAFT_998346</name>
</gene>
<keyword evidence="3" id="KW-0677">Repeat</keyword>
<evidence type="ECO:0000259" key="9">
    <source>
        <dbReference type="SMART" id="SM00602"/>
    </source>
</evidence>
<evidence type="ECO:0000256" key="8">
    <source>
        <dbReference type="SAM" id="SignalP"/>
    </source>
</evidence>
<evidence type="ECO:0000256" key="2">
    <source>
        <dbReference type="ARBA" id="ARBA00022692"/>
    </source>
</evidence>
<name>A0A6A4H8S6_9AGAR</name>
<dbReference type="OrthoDB" id="443634at2759"/>
<keyword evidence="8" id="KW-0732">Signal</keyword>
<evidence type="ECO:0000256" key="7">
    <source>
        <dbReference type="SAM" id="Phobius"/>
    </source>
</evidence>
<dbReference type="Gene3D" id="2.130.10.10">
    <property type="entry name" value="YVTN repeat-like/Quinoprotein amine dehydrogenase"/>
    <property type="match status" value="2"/>
</dbReference>
<comment type="subcellular location">
    <subcellularLocation>
        <location evidence="1">Membrane</location>
    </subcellularLocation>
</comment>
<evidence type="ECO:0000313" key="11">
    <source>
        <dbReference type="Proteomes" id="UP000799118"/>
    </source>
</evidence>
<dbReference type="GO" id="GO:0006896">
    <property type="term" value="P:Golgi to vacuole transport"/>
    <property type="evidence" value="ECO:0007669"/>
    <property type="project" value="TreeGrafter"/>
</dbReference>